<dbReference type="Proteomes" id="UP001302666">
    <property type="component" value="Chromosome"/>
</dbReference>
<keyword evidence="4 6" id="KW-1133">Transmembrane helix</keyword>
<accession>A0A2T1AK21</accession>
<dbReference type="GO" id="GO:0005315">
    <property type="term" value="F:phosphate transmembrane transporter activity"/>
    <property type="evidence" value="ECO:0007669"/>
    <property type="project" value="InterPro"/>
</dbReference>
<dbReference type="RefSeq" id="WP_106162960.1">
    <property type="nucleotide sequence ID" value="NZ_CP136704.1"/>
</dbReference>
<keyword evidence="5 6" id="KW-0472">Membrane</keyword>
<feature type="transmembrane region" description="Helical" evidence="6">
    <location>
        <begin position="295"/>
        <end position="315"/>
    </location>
</feature>
<evidence type="ECO:0000313" key="9">
    <source>
        <dbReference type="Proteomes" id="UP000237718"/>
    </source>
</evidence>
<evidence type="ECO:0000256" key="1">
    <source>
        <dbReference type="ARBA" id="ARBA00004141"/>
    </source>
</evidence>
<feature type="transmembrane region" description="Helical" evidence="6">
    <location>
        <begin position="92"/>
        <end position="115"/>
    </location>
</feature>
<evidence type="ECO:0000313" key="7">
    <source>
        <dbReference type="EMBL" id="PRZ48944.1"/>
    </source>
</evidence>
<evidence type="ECO:0000256" key="3">
    <source>
        <dbReference type="ARBA" id="ARBA00022692"/>
    </source>
</evidence>
<reference evidence="7 9" key="1">
    <citation type="submission" date="2018-03" db="EMBL/GenBank/DDBJ databases">
        <title>Genomic Encyclopedia of Archaeal and Bacterial Type Strains, Phase II (KMG-II): from individual species to whole genera.</title>
        <authorList>
            <person name="Goeker M."/>
        </authorList>
    </citation>
    <scope>NUCLEOTIDE SEQUENCE [LARGE SCALE GENOMIC DNA]</scope>
    <source>
        <strain evidence="7 9">DSM 25328</strain>
    </source>
</reference>
<feature type="transmembrane region" description="Helical" evidence="6">
    <location>
        <begin position="232"/>
        <end position="252"/>
    </location>
</feature>
<feature type="transmembrane region" description="Helical" evidence="6">
    <location>
        <begin position="31"/>
        <end position="53"/>
    </location>
</feature>
<feature type="transmembrane region" description="Helical" evidence="6">
    <location>
        <begin position="59"/>
        <end position="80"/>
    </location>
</feature>
<dbReference type="EMBL" id="CP136704">
    <property type="protein sequence ID" value="WOI34863.1"/>
    <property type="molecule type" value="Genomic_DNA"/>
</dbReference>
<dbReference type="GO" id="GO:0016020">
    <property type="term" value="C:membrane"/>
    <property type="evidence" value="ECO:0007669"/>
    <property type="project" value="UniProtKB-SubCell"/>
</dbReference>
<dbReference type="EMBL" id="PVUF01000003">
    <property type="protein sequence ID" value="PRZ48944.1"/>
    <property type="molecule type" value="Genomic_DNA"/>
</dbReference>
<evidence type="ECO:0000256" key="4">
    <source>
        <dbReference type="ARBA" id="ARBA00022989"/>
    </source>
</evidence>
<reference evidence="8 10" key="2">
    <citation type="submission" date="2023-10" db="EMBL/GenBank/DDBJ databases">
        <title>Eight complete genome sequences of bacteria isolated from laboratory stock of Giant Kelp gametophytes.</title>
        <authorList>
            <person name="Tolentino B."/>
            <person name="Nuzhdin S."/>
        </authorList>
    </citation>
    <scope>NUCLEOTIDE SEQUENCE [LARGE SCALE GENOMIC DNA]</scope>
    <source>
        <strain evidence="8 10">LC.270.F.C4</strain>
    </source>
</reference>
<keyword evidence="3 6" id="KW-0812">Transmembrane</keyword>
<feature type="transmembrane region" description="Helical" evidence="6">
    <location>
        <begin position="355"/>
        <end position="374"/>
    </location>
</feature>
<dbReference type="InterPro" id="IPR001204">
    <property type="entry name" value="Phos_transporter"/>
</dbReference>
<dbReference type="AlphaFoldDB" id="A0A2T1AK21"/>
<evidence type="ECO:0000256" key="6">
    <source>
        <dbReference type="RuleBase" id="RU363058"/>
    </source>
</evidence>
<dbReference type="Pfam" id="PF01384">
    <property type="entry name" value="PHO4"/>
    <property type="match status" value="1"/>
</dbReference>
<proteinExistence type="inferred from homology"/>
<feature type="transmembrane region" description="Helical" evidence="6">
    <location>
        <begin position="202"/>
        <end position="220"/>
    </location>
</feature>
<organism evidence="7 9">
    <name type="scientific">Tritonibacter scottomollicae</name>
    <name type="common">Epibacterium scottomollicae</name>
    <dbReference type="NCBI Taxonomy" id="483013"/>
    <lineage>
        <taxon>Bacteria</taxon>
        <taxon>Pseudomonadati</taxon>
        <taxon>Pseudomonadota</taxon>
        <taxon>Alphaproteobacteria</taxon>
        <taxon>Rhodobacterales</taxon>
        <taxon>Paracoccaceae</taxon>
        <taxon>Tritonibacter</taxon>
    </lineage>
</organism>
<feature type="transmembrane region" description="Helical" evidence="6">
    <location>
        <begin position="467"/>
        <end position="496"/>
    </location>
</feature>
<evidence type="ECO:0000313" key="8">
    <source>
        <dbReference type="EMBL" id="WOI34863.1"/>
    </source>
</evidence>
<feature type="transmembrane region" description="Helical" evidence="6">
    <location>
        <begin position="419"/>
        <end position="437"/>
    </location>
</feature>
<evidence type="ECO:0000313" key="10">
    <source>
        <dbReference type="Proteomes" id="UP001302666"/>
    </source>
</evidence>
<protein>
    <recommendedName>
        <fullName evidence="6">Phosphate transporter</fullName>
    </recommendedName>
</protein>
<dbReference type="PANTHER" id="PTHR11101">
    <property type="entry name" value="PHOSPHATE TRANSPORTER"/>
    <property type="match status" value="1"/>
</dbReference>
<feature type="transmembrane region" description="Helical" evidence="6">
    <location>
        <begin position="264"/>
        <end position="283"/>
    </location>
</feature>
<feature type="transmembrane region" description="Helical" evidence="6">
    <location>
        <begin position="168"/>
        <end position="190"/>
    </location>
</feature>
<comment type="similarity">
    <text evidence="6">Belongs to the inorganic phosphate transporter (PiT) (TC 2.A.20) family.</text>
</comment>
<evidence type="ECO:0000256" key="2">
    <source>
        <dbReference type="ARBA" id="ARBA00022448"/>
    </source>
</evidence>
<gene>
    <name evidence="7" type="ORF">CLV89_103259</name>
    <name evidence="8" type="ORF">R1T40_09100</name>
</gene>
<name>A0A2T1AK21_TRISK</name>
<comment type="subcellular location">
    <subcellularLocation>
        <location evidence="1 6">Membrane</location>
        <topology evidence="1 6">Multi-pass membrane protein</topology>
    </subcellularLocation>
</comment>
<evidence type="ECO:0000256" key="5">
    <source>
        <dbReference type="ARBA" id="ARBA00023136"/>
    </source>
</evidence>
<feature type="transmembrane region" description="Helical" evidence="6">
    <location>
        <begin position="135"/>
        <end position="156"/>
    </location>
</feature>
<keyword evidence="2 6" id="KW-0813">Transport</keyword>
<keyword evidence="10" id="KW-1185">Reference proteome</keyword>
<dbReference type="OrthoDB" id="9779554at2"/>
<dbReference type="Proteomes" id="UP000237718">
    <property type="component" value="Unassembled WGS sequence"/>
</dbReference>
<feature type="transmembrane region" description="Helical" evidence="6">
    <location>
        <begin position="394"/>
        <end position="413"/>
    </location>
</feature>
<dbReference type="PANTHER" id="PTHR11101:SF80">
    <property type="entry name" value="PHOSPHATE TRANSPORTER"/>
    <property type="match status" value="1"/>
</dbReference>
<keyword evidence="6" id="KW-0592">Phosphate transport</keyword>
<sequence length="497" mass="51808">MTTGPDWRSLDKDLARLNQTERATGYVVRPLLGLGLALAFMAFAGLEAALVMGTSPTTIMAMVAAVFGAYLALNIGANDVANNMGPAVGAKALPMTAALIAAALAEVSGALLGGSEVVNTVSRRLIDPTAMNSPQVVVLAMMSAMIASALWVNLATWLSAPVSTTQSIIGAILGATCAAAGVAAVDWLTFSSIATSWMLSPLIGAALAMALLALIQRLISRRDDKMAAARRWVPVLLAGMGGAFGTFFALKLPDTIATVTPEQALGVGALAGGLSFMIARPVIRYRAAQLEHQKGAIKALFRLPLVIAAVLMSFAHGANDVANAISPLASIVQVMGQESIGTHPAEIDAFAPISVPFWVLIIGALGMAMGVLLFGPRLINMVGTQITKLNPIRAYCVSTSAALTVIVASWLGLPVSSTHVAVGAVFGVGFYREYAAAQTRRAGGKSNRPGLPREDRSRRRLVRRSHVLTILAAWLITVPLSAMVSALVFTVLRFFAG</sequence>
<dbReference type="GO" id="GO:0035435">
    <property type="term" value="P:phosphate ion transmembrane transport"/>
    <property type="evidence" value="ECO:0007669"/>
    <property type="project" value="TreeGrafter"/>
</dbReference>